<keyword evidence="10" id="KW-1185">Reference proteome</keyword>
<keyword evidence="4" id="KW-1003">Cell membrane</keyword>
<keyword evidence="5" id="KW-0547">Nucleotide-binding</keyword>
<reference evidence="10" key="1">
    <citation type="journal article" date="2019" name="Int. J. Syst. Evol. Microbiol.">
        <title>The Global Catalogue of Microorganisms (GCM) 10K type strain sequencing project: providing services to taxonomists for standard genome sequencing and annotation.</title>
        <authorList>
            <consortium name="The Broad Institute Genomics Platform"/>
            <consortium name="The Broad Institute Genome Sequencing Center for Infectious Disease"/>
            <person name="Wu L."/>
            <person name="Ma J."/>
        </authorList>
    </citation>
    <scope>NUCLEOTIDE SEQUENCE [LARGE SCALE GENOMIC DNA]</scope>
    <source>
        <strain evidence="10">KCTC 42911</strain>
    </source>
</reference>
<evidence type="ECO:0000256" key="4">
    <source>
        <dbReference type="ARBA" id="ARBA00022475"/>
    </source>
</evidence>
<evidence type="ECO:0000313" key="9">
    <source>
        <dbReference type="EMBL" id="MFC3616635.1"/>
    </source>
</evidence>
<dbReference type="CDD" id="cd03257">
    <property type="entry name" value="ABC_NikE_OppD_transporters"/>
    <property type="match status" value="1"/>
</dbReference>
<dbReference type="Gene3D" id="3.40.50.300">
    <property type="entry name" value="P-loop containing nucleotide triphosphate hydrolases"/>
    <property type="match status" value="1"/>
</dbReference>
<evidence type="ECO:0000256" key="7">
    <source>
        <dbReference type="ARBA" id="ARBA00023136"/>
    </source>
</evidence>
<evidence type="ECO:0000256" key="2">
    <source>
        <dbReference type="ARBA" id="ARBA00005417"/>
    </source>
</evidence>
<gene>
    <name evidence="9" type="ORF">ACFORG_23080</name>
</gene>
<dbReference type="InterPro" id="IPR003593">
    <property type="entry name" value="AAA+_ATPase"/>
</dbReference>
<dbReference type="Pfam" id="PF00005">
    <property type="entry name" value="ABC_tran"/>
    <property type="match status" value="1"/>
</dbReference>
<evidence type="ECO:0000256" key="5">
    <source>
        <dbReference type="ARBA" id="ARBA00022741"/>
    </source>
</evidence>
<keyword evidence="3" id="KW-0813">Transport</keyword>
<evidence type="ECO:0000313" key="10">
    <source>
        <dbReference type="Proteomes" id="UP001595629"/>
    </source>
</evidence>
<dbReference type="InterPro" id="IPR027417">
    <property type="entry name" value="P-loop_NTPase"/>
</dbReference>
<sequence>MSLLDVENLRVKFPNRQGVFEAVRGVSFSLGKERLGIVGESGSGKSMTGRAILRLIRPPGIVEADGIRLEGRNLLELSEAEMRKVRGERISMVMQDPKFSLNPVMRVGDQIMEAYLLHNRSSKAEARRKAIEMLEAVSIRDPERVLRAYPHEVSGGMGQRIMIAMMLIPDPQILIADEPTSALDVSVQRQVLGIMDRLVKERGMGLIFISHDLNLVSEFCDRVLIMYAGRIVETCAADKLHEATHPYTQGLLNSLPRLDEPRRHLEVLKRDPAWANETAAEEGGK</sequence>
<evidence type="ECO:0000259" key="8">
    <source>
        <dbReference type="PROSITE" id="PS50893"/>
    </source>
</evidence>
<dbReference type="Proteomes" id="UP001595629">
    <property type="component" value="Unassembled WGS sequence"/>
</dbReference>
<dbReference type="EMBL" id="JBHRXI010000049">
    <property type="protein sequence ID" value="MFC3616635.1"/>
    <property type="molecule type" value="Genomic_DNA"/>
</dbReference>
<dbReference type="RefSeq" id="WP_386737949.1">
    <property type="nucleotide sequence ID" value="NZ_JBHRXI010000049.1"/>
</dbReference>
<keyword evidence="7" id="KW-0472">Membrane</keyword>
<comment type="similarity">
    <text evidence="2">Belongs to the ABC transporter superfamily.</text>
</comment>
<comment type="caution">
    <text evidence="9">The sequence shown here is derived from an EMBL/GenBank/DDBJ whole genome shotgun (WGS) entry which is preliminary data.</text>
</comment>
<proteinExistence type="inferred from homology"/>
<keyword evidence="6 9" id="KW-0067">ATP-binding</keyword>
<comment type="subcellular location">
    <subcellularLocation>
        <location evidence="1">Cell inner membrane</location>
        <topology evidence="1">Peripheral membrane protein</topology>
    </subcellularLocation>
</comment>
<dbReference type="SUPFAM" id="SSF52540">
    <property type="entry name" value="P-loop containing nucleoside triphosphate hydrolases"/>
    <property type="match status" value="1"/>
</dbReference>
<dbReference type="InterPro" id="IPR050388">
    <property type="entry name" value="ABC_Ni/Peptide_Import"/>
</dbReference>
<name>A0ABV7TMW4_9RHOB</name>
<dbReference type="Pfam" id="PF08352">
    <property type="entry name" value="oligo_HPY"/>
    <property type="match status" value="1"/>
</dbReference>
<dbReference type="PANTHER" id="PTHR43297">
    <property type="entry name" value="OLIGOPEPTIDE TRANSPORT ATP-BINDING PROTEIN APPD"/>
    <property type="match status" value="1"/>
</dbReference>
<dbReference type="PANTHER" id="PTHR43297:SF2">
    <property type="entry name" value="DIPEPTIDE TRANSPORT ATP-BINDING PROTEIN DPPD"/>
    <property type="match status" value="1"/>
</dbReference>
<feature type="domain" description="ABC transporter" evidence="8">
    <location>
        <begin position="4"/>
        <end position="253"/>
    </location>
</feature>
<dbReference type="SMART" id="SM00382">
    <property type="entry name" value="AAA"/>
    <property type="match status" value="1"/>
</dbReference>
<evidence type="ECO:0000256" key="6">
    <source>
        <dbReference type="ARBA" id="ARBA00022840"/>
    </source>
</evidence>
<dbReference type="GO" id="GO:0005524">
    <property type="term" value="F:ATP binding"/>
    <property type="evidence" value="ECO:0007669"/>
    <property type="project" value="UniProtKB-KW"/>
</dbReference>
<protein>
    <submittedName>
        <fullName evidence="9">ABC transporter ATP-binding protein</fullName>
    </submittedName>
</protein>
<dbReference type="InterPro" id="IPR003439">
    <property type="entry name" value="ABC_transporter-like_ATP-bd"/>
</dbReference>
<dbReference type="InterPro" id="IPR013563">
    <property type="entry name" value="Oligopep_ABC_C"/>
</dbReference>
<accession>A0ABV7TMW4</accession>
<dbReference type="PROSITE" id="PS50893">
    <property type="entry name" value="ABC_TRANSPORTER_2"/>
    <property type="match status" value="1"/>
</dbReference>
<evidence type="ECO:0000256" key="3">
    <source>
        <dbReference type="ARBA" id="ARBA00022448"/>
    </source>
</evidence>
<organism evidence="9 10">
    <name type="scientific">Lutimaribacter marinistellae</name>
    <dbReference type="NCBI Taxonomy" id="1820329"/>
    <lineage>
        <taxon>Bacteria</taxon>
        <taxon>Pseudomonadati</taxon>
        <taxon>Pseudomonadota</taxon>
        <taxon>Alphaproteobacteria</taxon>
        <taxon>Rhodobacterales</taxon>
        <taxon>Roseobacteraceae</taxon>
        <taxon>Lutimaribacter</taxon>
    </lineage>
</organism>
<evidence type="ECO:0000256" key="1">
    <source>
        <dbReference type="ARBA" id="ARBA00004417"/>
    </source>
</evidence>